<dbReference type="SUPFAM" id="SSF141868">
    <property type="entry name" value="EAL domain-like"/>
    <property type="match status" value="1"/>
</dbReference>
<organism evidence="3 4">
    <name type="scientific">Solirubrobacter pauli</name>
    <dbReference type="NCBI Taxonomy" id="166793"/>
    <lineage>
        <taxon>Bacteria</taxon>
        <taxon>Bacillati</taxon>
        <taxon>Actinomycetota</taxon>
        <taxon>Thermoleophilia</taxon>
        <taxon>Solirubrobacterales</taxon>
        <taxon>Solirubrobacteraceae</taxon>
        <taxon>Solirubrobacter</taxon>
    </lineage>
</organism>
<evidence type="ECO:0000313" key="3">
    <source>
        <dbReference type="EMBL" id="RKQ90714.1"/>
    </source>
</evidence>
<dbReference type="PANTHER" id="PTHR44757:SF2">
    <property type="entry name" value="BIOFILM ARCHITECTURE MAINTENANCE PROTEIN MBAA"/>
    <property type="match status" value="1"/>
</dbReference>
<dbReference type="Gene3D" id="3.30.450.40">
    <property type="match status" value="1"/>
</dbReference>
<dbReference type="InterPro" id="IPR052155">
    <property type="entry name" value="Biofilm_reg_signaling"/>
</dbReference>
<dbReference type="SUPFAM" id="SSF55073">
    <property type="entry name" value="Nucleotide cyclase"/>
    <property type="match status" value="1"/>
</dbReference>
<dbReference type="PANTHER" id="PTHR44757">
    <property type="entry name" value="DIGUANYLATE CYCLASE DGCP"/>
    <property type="match status" value="1"/>
</dbReference>
<dbReference type="Pfam" id="PF01590">
    <property type="entry name" value="GAF"/>
    <property type="match status" value="1"/>
</dbReference>
<gene>
    <name evidence="3" type="ORF">C8N24_0527</name>
</gene>
<dbReference type="OrthoDB" id="23692at2"/>
<name>A0A660LCE4_9ACTN</name>
<dbReference type="PROSITE" id="PS50883">
    <property type="entry name" value="EAL"/>
    <property type="match status" value="1"/>
</dbReference>
<dbReference type="SMART" id="SM00052">
    <property type="entry name" value="EAL"/>
    <property type="match status" value="1"/>
</dbReference>
<evidence type="ECO:0000313" key="4">
    <source>
        <dbReference type="Proteomes" id="UP000278962"/>
    </source>
</evidence>
<reference evidence="3 4" key="1">
    <citation type="submission" date="2018-10" db="EMBL/GenBank/DDBJ databases">
        <title>Genomic Encyclopedia of Archaeal and Bacterial Type Strains, Phase II (KMG-II): from individual species to whole genera.</title>
        <authorList>
            <person name="Goeker M."/>
        </authorList>
    </citation>
    <scope>NUCLEOTIDE SEQUENCE [LARGE SCALE GENOMIC DNA]</scope>
    <source>
        <strain evidence="3 4">DSM 14954</strain>
    </source>
</reference>
<dbReference type="InterPro" id="IPR000160">
    <property type="entry name" value="GGDEF_dom"/>
</dbReference>
<dbReference type="InterPro" id="IPR035919">
    <property type="entry name" value="EAL_sf"/>
</dbReference>
<evidence type="ECO:0000259" key="1">
    <source>
        <dbReference type="PROSITE" id="PS50883"/>
    </source>
</evidence>
<comment type="caution">
    <text evidence="3">The sequence shown here is derived from an EMBL/GenBank/DDBJ whole genome shotgun (WGS) entry which is preliminary data.</text>
</comment>
<dbReference type="Gene3D" id="3.20.20.450">
    <property type="entry name" value="EAL domain"/>
    <property type="match status" value="1"/>
</dbReference>
<sequence length="686" mass="73487">MTSVPFNWAAYQLTEYLTLLGGCEAVEDALRVGVERATDAFEAEHGVVVRDGAVVASVGFAAGRTPGAEWTDGEDVLCVPLDDGALAVCRQHEPFSVEESALLRGMARALAQSVRTLELVHSLRSRQALLERLADIQRSIVDRTDLAALLEAIVVGARELVGGDLVTLRLLEDDELRLVAVAGADEAMRTRLEQRVVGQLPDDFGVITDLQHPFLAAHDLHVVMTAPVVRNGDPCGLLAVASHTRGMYGDEEREAMIAFAEHASLALTDARNHADAVHRALHDPLTNLPNRSLFVDRLRQAEQRAARAGTAVGVLFLDLDGFKTINDSLGHGRGDELLIAVAQRLHGALRAGDTAARLGGDEFAVLVDGLLDEREALGVAQRMLDALRPPVPLAGQRVTVRASIGVATATGPGGDLLRDADLAMYQAKAQGRDRVVSFDGEMHAAMVASVALEHELRQALEDGGLSLAFQPIVDLDTGRLRAAEALCRWTVPPCEFIPLAEETGLIVPLGAWVLEEACRTAAGWPDHVLVSVNVSGVQLRSAEFVATVAGALERSGLAAERLFLEVTETVLMDDLERTAALLRELKFLGVRIAIDDFGTGHSSLQYLQQLPLDVLKIPKPFVDTLHEGGQLARAILDLGRSFGLAVVAEGIETEAQRDALRALGCTKGQGFLFARPMSADALLATV</sequence>
<dbReference type="InterPro" id="IPR043128">
    <property type="entry name" value="Rev_trsase/Diguanyl_cyclase"/>
</dbReference>
<keyword evidence="4" id="KW-1185">Reference proteome</keyword>
<dbReference type="InterPro" id="IPR003018">
    <property type="entry name" value="GAF"/>
</dbReference>
<dbReference type="InterPro" id="IPR029787">
    <property type="entry name" value="Nucleotide_cyclase"/>
</dbReference>
<dbReference type="Pfam" id="PF00990">
    <property type="entry name" value="GGDEF"/>
    <property type="match status" value="1"/>
</dbReference>
<accession>A0A660LCE4</accession>
<dbReference type="InterPro" id="IPR001633">
    <property type="entry name" value="EAL_dom"/>
</dbReference>
<feature type="domain" description="EAL" evidence="1">
    <location>
        <begin position="449"/>
        <end position="686"/>
    </location>
</feature>
<dbReference type="CDD" id="cd01949">
    <property type="entry name" value="GGDEF"/>
    <property type="match status" value="1"/>
</dbReference>
<dbReference type="AlphaFoldDB" id="A0A660LCE4"/>
<dbReference type="Proteomes" id="UP000278962">
    <property type="component" value="Unassembled WGS sequence"/>
</dbReference>
<proteinExistence type="predicted"/>
<feature type="domain" description="GGDEF" evidence="2">
    <location>
        <begin position="310"/>
        <end position="440"/>
    </location>
</feature>
<dbReference type="InterPro" id="IPR029016">
    <property type="entry name" value="GAF-like_dom_sf"/>
</dbReference>
<dbReference type="SMART" id="SM00267">
    <property type="entry name" value="GGDEF"/>
    <property type="match status" value="1"/>
</dbReference>
<dbReference type="EMBL" id="RBIL01000001">
    <property type="protein sequence ID" value="RKQ90714.1"/>
    <property type="molecule type" value="Genomic_DNA"/>
</dbReference>
<dbReference type="Gene3D" id="3.30.70.270">
    <property type="match status" value="1"/>
</dbReference>
<dbReference type="RefSeq" id="WP_121247703.1">
    <property type="nucleotide sequence ID" value="NZ_RBIL01000001.1"/>
</dbReference>
<dbReference type="NCBIfam" id="TIGR00254">
    <property type="entry name" value="GGDEF"/>
    <property type="match status" value="1"/>
</dbReference>
<protein>
    <submittedName>
        <fullName evidence="3">Diguanylate cyclase (GGDEF)-like protein</fullName>
    </submittedName>
</protein>
<dbReference type="PROSITE" id="PS50887">
    <property type="entry name" value="GGDEF"/>
    <property type="match status" value="1"/>
</dbReference>
<evidence type="ECO:0000259" key="2">
    <source>
        <dbReference type="PROSITE" id="PS50887"/>
    </source>
</evidence>
<dbReference type="SUPFAM" id="SSF55781">
    <property type="entry name" value="GAF domain-like"/>
    <property type="match status" value="1"/>
</dbReference>
<dbReference type="Pfam" id="PF00563">
    <property type="entry name" value="EAL"/>
    <property type="match status" value="1"/>
</dbReference>
<dbReference type="CDD" id="cd01948">
    <property type="entry name" value="EAL"/>
    <property type="match status" value="1"/>
</dbReference>